<keyword evidence="2" id="KW-1185">Reference proteome</keyword>
<dbReference type="Proteomes" id="UP000663193">
    <property type="component" value="Chromosome 10"/>
</dbReference>
<gene>
    <name evidence="1" type="ORF">JI435_415150</name>
</gene>
<dbReference type="EMBL" id="CP069032">
    <property type="protein sequence ID" value="QRD00373.1"/>
    <property type="molecule type" value="Genomic_DNA"/>
</dbReference>
<dbReference type="VEuPathDB" id="FungiDB:JI435_415150"/>
<accession>A0A7U2F8K0</accession>
<protein>
    <submittedName>
        <fullName evidence="1">Uncharacterized protein</fullName>
    </submittedName>
</protein>
<proteinExistence type="predicted"/>
<evidence type="ECO:0000313" key="2">
    <source>
        <dbReference type="Proteomes" id="UP000663193"/>
    </source>
</evidence>
<name>A0A7U2F8K0_PHANO</name>
<reference evidence="2" key="1">
    <citation type="journal article" date="2021" name="BMC Genomics">
        <title>Chromosome-level genome assembly and manually-curated proteome of model necrotroph Parastagonospora nodorum Sn15 reveals a genome-wide trove of candidate effector homologs, and redundancy of virulence-related functions within an accessory chromosome.</title>
        <authorList>
            <person name="Bertazzoni S."/>
            <person name="Jones D.A.B."/>
            <person name="Phan H.T."/>
            <person name="Tan K.-C."/>
            <person name="Hane J.K."/>
        </authorList>
    </citation>
    <scope>NUCLEOTIDE SEQUENCE [LARGE SCALE GENOMIC DNA]</scope>
    <source>
        <strain evidence="2">SN15 / ATCC MYA-4574 / FGSC 10173)</strain>
    </source>
</reference>
<dbReference type="AlphaFoldDB" id="A0A7U2F8K0"/>
<organism evidence="1 2">
    <name type="scientific">Phaeosphaeria nodorum (strain SN15 / ATCC MYA-4574 / FGSC 10173)</name>
    <name type="common">Glume blotch fungus</name>
    <name type="synonym">Parastagonospora nodorum</name>
    <dbReference type="NCBI Taxonomy" id="321614"/>
    <lineage>
        <taxon>Eukaryota</taxon>
        <taxon>Fungi</taxon>
        <taxon>Dikarya</taxon>
        <taxon>Ascomycota</taxon>
        <taxon>Pezizomycotina</taxon>
        <taxon>Dothideomycetes</taxon>
        <taxon>Pleosporomycetidae</taxon>
        <taxon>Pleosporales</taxon>
        <taxon>Pleosporineae</taxon>
        <taxon>Phaeosphaeriaceae</taxon>
        <taxon>Parastagonospora</taxon>
    </lineage>
</organism>
<sequence length="62" mass="7280">MALIWIPSITYHHQLHQPAPRHSHHDRLADPSHKRLDILPVSSSSFWYMMPCRSSYVRCTSP</sequence>
<evidence type="ECO:0000313" key="1">
    <source>
        <dbReference type="EMBL" id="QRD00373.1"/>
    </source>
</evidence>